<dbReference type="RefSeq" id="XP_033595446.1">
    <property type="nucleotide sequence ID" value="XM_033742554.1"/>
</dbReference>
<gene>
    <name evidence="2" type="ORF">EJ05DRAFT_458449</name>
</gene>
<dbReference type="GO" id="GO:0004602">
    <property type="term" value="F:glutathione peroxidase activity"/>
    <property type="evidence" value="ECO:0007669"/>
    <property type="project" value="TreeGrafter"/>
</dbReference>
<feature type="domain" description="DSBA-like thioredoxin" evidence="1">
    <location>
        <begin position="10"/>
        <end position="212"/>
    </location>
</feature>
<evidence type="ECO:0000259" key="1">
    <source>
        <dbReference type="Pfam" id="PF01323"/>
    </source>
</evidence>
<keyword evidence="3" id="KW-1185">Reference proteome</keyword>
<sequence length="487" mass="54777">MQSNNKGHVVEFHYDVSPLHLYLHQHRIEALAARTNARLIYRPTLLGAIYRLTEAPQGAAGSASDVFNSTKKAVTSRALERTIARHGIPYTEPPQHPMKTTAALRLLYCVSEEDRGRLTQALFTAYWVQGRKIGEQAVLIAAVRDAAVAHAQAVIEAIENGQFETQRERRMLEDATNQAVERGAPGVPGFWIPDVKRLFWGQDRMHFVEATLRALNAGLGGLEAWERIGAPLRSLVPRCLAKQDCVPDGEEVKVEFWFDFSSPWAFLGWTQLEALRRRFGTRLSIDMKPFLLGILFREIGAPDAPMTAYSKQKRNYSMLDHGDWVRWWNAVGAQEKEGDRQISFHWADKFPIRTPTVLRVSLVEPGTTGVLYRACWERNMDMSVDDVVRQVLTEAGFDGNALLAKSNEPKYKAELRARTKEAKDAGLCGVPTYRIFRRKAGQDDDAWKQAGDLVWGQDEMGVVEDLIAGWDGSGVAESSVTQERSRL</sequence>
<dbReference type="AlphaFoldDB" id="A0A6A6VS70"/>
<dbReference type="GO" id="GO:0005739">
    <property type="term" value="C:mitochondrion"/>
    <property type="evidence" value="ECO:0007669"/>
    <property type="project" value="TreeGrafter"/>
</dbReference>
<reference evidence="2" key="1">
    <citation type="journal article" date="2020" name="Stud. Mycol.">
        <title>101 Dothideomycetes genomes: a test case for predicting lifestyles and emergence of pathogens.</title>
        <authorList>
            <person name="Haridas S."/>
            <person name="Albert R."/>
            <person name="Binder M."/>
            <person name="Bloem J."/>
            <person name="Labutti K."/>
            <person name="Salamov A."/>
            <person name="Andreopoulos B."/>
            <person name="Baker S."/>
            <person name="Barry K."/>
            <person name="Bills G."/>
            <person name="Bluhm B."/>
            <person name="Cannon C."/>
            <person name="Castanera R."/>
            <person name="Culley D."/>
            <person name="Daum C."/>
            <person name="Ezra D."/>
            <person name="Gonzalez J."/>
            <person name="Henrissat B."/>
            <person name="Kuo A."/>
            <person name="Liang C."/>
            <person name="Lipzen A."/>
            <person name="Lutzoni F."/>
            <person name="Magnuson J."/>
            <person name="Mondo S."/>
            <person name="Nolan M."/>
            <person name="Ohm R."/>
            <person name="Pangilinan J."/>
            <person name="Park H.-J."/>
            <person name="Ramirez L."/>
            <person name="Alfaro M."/>
            <person name="Sun H."/>
            <person name="Tritt A."/>
            <person name="Yoshinaga Y."/>
            <person name="Zwiers L.-H."/>
            <person name="Turgeon B."/>
            <person name="Goodwin S."/>
            <person name="Spatafora J."/>
            <person name="Crous P."/>
            <person name="Grigoriev I."/>
        </authorList>
    </citation>
    <scope>NUCLEOTIDE SEQUENCE</scope>
    <source>
        <strain evidence="2">CBS 121739</strain>
    </source>
</reference>
<proteinExistence type="predicted"/>
<dbReference type="PANTHER" id="PTHR42943:SF2">
    <property type="entry name" value="GLUTATHIONE S-TRANSFERASE KAPPA 1"/>
    <property type="match status" value="1"/>
</dbReference>
<dbReference type="GeneID" id="54483608"/>
<name>A0A6A6VS70_9PEZI</name>
<evidence type="ECO:0000313" key="3">
    <source>
        <dbReference type="Proteomes" id="UP000799437"/>
    </source>
</evidence>
<dbReference type="PANTHER" id="PTHR42943">
    <property type="entry name" value="GLUTATHIONE S-TRANSFERASE KAPPA"/>
    <property type="match status" value="1"/>
</dbReference>
<dbReference type="GO" id="GO:0006749">
    <property type="term" value="P:glutathione metabolic process"/>
    <property type="evidence" value="ECO:0007669"/>
    <property type="project" value="TreeGrafter"/>
</dbReference>
<organism evidence="2 3">
    <name type="scientific">Pseudovirgaria hyperparasitica</name>
    <dbReference type="NCBI Taxonomy" id="470096"/>
    <lineage>
        <taxon>Eukaryota</taxon>
        <taxon>Fungi</taxon>
        <taxon>Dikarya</taxon>
        <taxon>Ascomycota</taxon>
        <taxon>Pezizomycotina</taxon>
        <taxon>Dothideomycetes</taxon>
        <taxon>Dothideomycetes incertae sedis</taxon>
        <taxon>Acrospermales</taxon>
        <taxon>Acrospermaceae</taxon>
        <taxon>Pseudovirgaria</taxon>
    </lineage>
</organism>
<dbReference type="OrthoDB" id="4664297at2759"/>
<dbReference type="InterPro" id="IPR036249">
    <property type="entry name" value="Thioredoxin-like_sf"/>
</dbReference>
<dbReference type="EMBL" id="ML996588">
    <property type="protein sequence ID" value="KAF2752995.1"/>
    <property type="molecule type" value="Genomic_DNA"/>
</dbReference>
<accession>A0A6A6VS70</accession>
<dbReference type="Pfam" id="PF01323">
    <property type="entry name" value="DSBA"/>
    <property type="match status" value="2"/>
</dbReference>
<dbReference type="GO" id="GO:0004364">
    <property type="term" value="F:glutathione transferase activity"/>
    <property type="evidence" value="ECO:0007669"/>
    <property type="project" value="TreeGrafter"/>
</dbReference>
<dbReference type="InterPro" id="IPR051924">
    <property type="entry name" value="GST_Kappa/NadH"/>
</dbReference>
<dbReference type="SUPFAM" id="SSF52833">
    <property type="entry name" value="Thioredoxin-like"/>
    <property type="match status" value="2"/>
</dbReference>
<protein>
    <submittedName>
        <fullName evidence="2">Protein disulfide</fullName>
    </submittedName>
</protein>
<dbReference type="Proteomes" id="UP000799437">
    <property type="component" value="Unassembled WGS sequence"/>
</dbReference>
<evidence type="ECO:0000313" key="2">
    <source>
        <dbReference type="EMBL" id="KAF2752995.1"/>
    </source>
</evidence>
<dbReference type="Gene3D" id="3.40.30.10">
    <property type="entry name" value="Glutaredoxin"/>
    <property type="match status" value="2"/>
</dbReference>
<dbReference type="GO" id="GO:0005777">
    <property type="term" value="C:peroxisome"/>
    <property type="evidence" value="ECO:0007669"/>
    <property type="project" value="TreeGrafter"/>
</dbReference>
<feature type="domain" description="DSBA-like thioredoxin" evidence="1">
    <location>
        <begin position="254"/>
        <end position="467"/>
    </location>
</feature>
<dbReference type="InterPro" id="IPR001853">
    <property type="entry name" value="DSBA-like_thioredoxin_dom"/>
</dbReference>